<keyword evidence="4" id="KW-0812">Transmembrane</keyword>
<feature type="transmembrane region" description="Helical" evidence="4">
    <location>
        <begin position="89"/>
        <end position="112"/>
    </location>
</feature>
<dbReference type="Proteomes" id="UP000762676">
    <property type="component" value="Unassembled WGS sequence"/>
</dbReference>
<sequence>MLNVLSLYGSLAFSILIVLVSADCSSPEIPNDVYALTTASSGYITGAEFDIVCAPGYGTDTLFHLRCGADGKWLGTWPDCSKKENKAKWWMFLLGMVAVVVLVPCILPRLYFSFIDSSSPRKDWSRRKKTTSVNHGSDRIRMQTVSSQPEPLSVSSQPHHSYNLNAVPLPPIQRLKSHTKTYDDHVTI</sequence>
<feature type="disulfide bond" evidence="2">
    <location>
        <begin position="24"/>
        <end position="67"/>
    </location>
</feature>
<comment type="caution">
    <text evidence="7">The sequence shown here is derived from an EMBL/GenBank/DDBJ whole genome shotgun (WGS) entry which is preliminary data.</text>
</comment>
<evidence type="ECO:0000256" key="1">
    <source>
        <dbReference type="ARBA" id="ARBA00023157"/>
    </source>
</evidence>
<keyword evidence="8" id="KW-1185">Reference proteome</keyword>
<evidence type="ECO:0000313" key="7">
    <source>
        <dbReference type="EMBL" id="GFR57524.1"/>
    </source>
</evidence>
<evidence type="ECO:0000256" key="5">
    <source>
        <dbReference type="SAM" id="SignalP"/>
    </source>
</evidence>
<dbReference type="Pfam" id="PF00084">
    <property type="entry name" value="Sushi"/>
    <property type="match status" value="1"/>
</dbReference>
<evidence type="ECO:0000256" key="3">
    <source>
        <dbReference type="SAM" id="MobiDB-lite"/>
    </source>
</evidence>
<evidence type="ECO:0000313" key="8">
    <source>
        <dbReference type="Proteomes" id="UP000762676"/>
    </source>
</evidence>
<name>A0AAV4E9W3_9GAST</name>
<organism evidence="7 8">
    <name type="scientific">Elysia marginata</name>
    <dbReference type="NCBI Taxonomy" id="1093978"/>
    <lineage>
        <taxon>Eukaryota</taxon>
        <taxon>Metazoa</taxon>
        <taxon>Spiralia</taxon>
        <taxon>Lophotrochozoa</taxon>
        <taxon>Mollusca</taxon>
        <taxon>Gastropoda</taxon>
        <taxon>Heterobranchia</taxon>
        <taxon>Euthyneura</taxon>
        <taxon>Panpulmonata</taxon>
        <taxon>Sacoglossa</taxon>
        <taxon>Placobranchoidea</taxon>
        <taxon>Plakobranchidae</taxon>
        <taxon>Elysia</taxon>
    </lineage>
</organism>
<dbReference type="EMBL" id="BMAT01003552">
    <property type="protein sequence ID" value="GFR57524.1"/>
    <property type="molecule type" value="Genomic_DNA"/>
</dbReference>
<keyword evidence="4" id="KW-1133">Transmembrane helix</keyword>
<dbReference type="Gene3D" id="2.10.70.10">
    <property type="entry name" value="Complement Module, domain 1"/>
    <property type="match status" value="1"/>
</dbReference>
<keyword evidence="4" id="KW-0472">Membrane</keyword>
<dbReference type="PROSITE" id="PS50923">
    <property type="entry name" value="SUSHI"/>
    <property type="match status" value="1"/>
</dbReference>
<keyword evidence="1 2" id="KW-1015">Disulfide bond</keyword>
<keyword evidence="5" id="KW-0732">Signal</keyword>
<feature type="signal peptide" evidence="5">
    <location>
        <begin position="1"/>
        <end position="22"/>
    </location>
</feature>
<dbReference type="InterPro" id="IPR000436">
    <property type="entry name" value="Sushi_SCR_CCP_dom"/>
</dbReference>
<gene>
    <name evidence="7" type="ORF">ElyMa_001746100</name>
</gene>
<evidence type="ECO:0000259" key="6">
    <source>
        <dbReference type="PROSITE" id="PS50923"/>
    </source>
</evidence>
<feature type="region of interest" description="Disordered" evidence="3">
    <location>
        <begin position="119"/>
        <end position="138"/>
    </location>
</feature>
<dbReference type="InterPro" id="IPR035976">
    <property type="entry name" value="Sushi/SCR/CCP_sf"/>
</dbReference>
<dbReference type="SUPFAM" id="SSF57535">
    <property type="entry name" value="Complement control module/SCR domain"/>
    <property type="match status" value="1"/>
</dbReference>
<evidence type="ECO:0000256" key="4">
    <source>
        <dbReference type="SAM" id="Phobius"/>
    </source>
</evidence>
<feature type="disulfide bond" evidence="2">
    <location>
        <begin position="53"/>
        <end position="80"/>
    </location>
</feature>
<feature type="chain" id="PRO_5043864852" description="Sushi domain-containing protein" evidence="5">
    <location>
        <begin position="23"/>
        <end position="188"/>
    </location>
</feature>
<protein>
    <recommendedName>
        <fullName evidence="6">Sushi domain-containing protein</fullName>
    </recommendedName>
</protein>
<evidence type="ECO:0000256" key="2">
    <source>
        <dbReference type="PROSITE-ProRule" id="PRU00302"/>
    </source>
</evidence>
<reference evidence="7 8" key="1">
    <citation type="journal article" date="2021" name="Elife">
        <title>Chloroplast acquisition without the gene transfer in kleptoplastic sea slugs, Plakobranchus ocellatus.</title>
        <authorList>
            <person name="Maeda T."/>
            <person name="Takahashi S."/>
            <person name="Yoshida T."/>
            <person name="Shimamura S."/>
            <person name="Takaki Y."/>
            <person name="Nagai Y."/>
            <person name="Toyoda A."/>
            <person name="Suzuki Y."/>
            <person name="Arimoto A."/>
            <person name="Ishii H."/>
            <person name="Satoh N."/>
            <person name="Nishiyama T."/>
            <person name="Hasebe M."/>
            <person name="Maruyama T."/>
            <person name="Minagawa J."/>
            <person name="Obokata J."/>
            <person name="Shigenobu S."/>
        </authorList>
    </citation>
    <scope>NUCLEOTIDE SEQUENCE [LARGE SCALE GENOMIC DNA]</scope>
</reference>
<feature type="domain" description="Sushi" evidence="6">
    <location>
        <begin position="22"/>
        <end position="82"/>
    </location>
</feature>
<dbReference type="AlphaFoldDB" id="A0AAV4E9W3"/>
<proteinExistence type="predicted"/>
<accession>A0AAV4E9W3</accession>
<keyword evidence="2" id="KW-0768">Sushi</keyword>
<dbReference type="CDD" id="cd00033">
    <property type="entry name" value="CCP"/>
    <property type="match status" value="1"/>
</dbReference>